<organism evidence="3 4">
    <name type="scientific">Cyanidioschyzon merolae (strain NIES-3377 / 10D)</name>
    <name type="common">Unicellular red alga</name>
    <dbReference type="NCBI Taxonomy" id="280699"/>
    <lineage>
        <taxon>Eukaryota</taxon>
        <taxon>Rhodophyta</taxon>
        <taxon>Bangiophyceae</taxon>
        <taxon>Cyanidiales</taxon>
        <taxon>Cyanidiaceae</taxon>
        <taxon>Cyanidioschyzon</taxon>
    </lineage>
</organism>
<feature type="compositionally biased region" description="Polar residues" evidence="1">
    <location>
        <begin position="24"/>
        <end position="35"/>
    </location>
</feature>
<dbReference type="SMART" id="SM01332">
    <property type="entry name" value="Cyclin_C"/>
    <property type="match status" value="1"/>
</dbReference>
<dbReference type="KEGG" id="cme:CYME_CMJ107C"/>
<evidence type="ECO:0000259" key="2">
    <source>
        <dbReference type="SMART" id="SM01332"/>
    </source>
</evidence>
<dbReference type="Proteomes" id="UP000007014">
    <property type="component" value="Chromosome 10"/>
</dbReference>
<reference evidence="3 4" key="1">
    <citation type="journal article" date="2004" name="Nature">
        <title>Genome sequence of the ultrasmall unicellular red alga Cyanidioschyzon merolae 10D.</title>
        <authorList>
            <person name="Matsuzaki M."/>
            <person name="Misumi O."/>
            <person name="Shin-i T."/>
            <person name="Maruyama S."/>
            <person name="Takahara M."/>
            <person name="Miyagishima S."/>
            <person name="Mori T."/>
            <person name="Nishida K."/>
            <person name="Yagisawa F."/>
            <person name="Nishida K."/>
            <person name="Yoshida Y."/>
            <person name="Nishimura Y."/>
            <person name="Nakao S."/>
            <person name="Kobayashi T."/>
            <person name="Momoyama Y."/>
            <person name="Higashiyama T."/>
            <person name="Minoda A."/>
            <person name="Sano M."/>
            <person name="Nomoto H."/>
            <person name="Oishi K."/>
            <person name="Hayashi H."/>
            <person name="Ohta F."/>
            <person name="Nishizaka S."/>
            <person name="Haga S."/>
            <person name="Miura S."/>
            <person name="Morishita T."/>
            <person name="Kabeya Y."/>
            <person name="Terasawa K."/>
            <person name="Suzuki Y."/>
            <person name="Ishii Y."/>
            <person name="Asakawa S."/>
            <person name="Takano H."/>
            <person name="Ohta N."/>
            <person name="Kuroiwa H."/>
            <person name="Tanaka K."/>
            <person name="Shimizu N."/>
            <person name="Sugano S."/>
            <person name="Sato N."/>
            <person name="Nozaki H."/>
            <person name="Ogasawara N."/>
            <person name="Kohara Y."/>
            <person name="Kuroiwa T."/>
        </authorList>
    </citation>
    <scope>NUCLEOTIDE SEQUENCE [LARGE SCALE GENOMIC DNA]</scope>
    <source>
        <strain evidence="3 4">10D</strain>
    </source>
</reference>
<name>M1VCF7_CYAM1</name>
<dbReference type="RefSeq" id="XP_005534849.1">
    <property type="nucleotide sequence ID" value="XM_005534792.1"/>
</dbReference>
<gene>
    <name evidence="3" type="ORF">CYME_CMJ107C</name>
</gene>
<dbReference type="OrthoDB" id="10467201at2759"/>
<proteinExistence type="predicted"/>
<evidence type="ECO:0000313" key="3">
    <source>
        <dbReference type="EMBL" id="BAM80242.1"/>
    </source>
</evidence>
<dbReference type="AlphaFoldDB" id="M1VCF7"/>
<feature type="region of interest" description="Disordered" evidence="1">
    <location>
        <begin position="261"/>
        <end position="282"/>
    </location>
</feature>
<dbReference type="InterPro" id="IPR004367">
    <property type="entry name" value="Cyclin_C-dom"/>
</dbReference>
<evidence type="ECO:0000256" key="1">
    <source>
        <dbReference type="SAM" id="MobiDB-lite"/>
    </source>
</evidence>
<feature type="domain" description="Cyclin C-terminal" evidence="2">
    <location>
        <begin position="182"/>
        <end position="280"/>
    </location>
</feature>
<dbReference type="GeneID" id="16994196"/>
<dbReference type="HOGENOM" id="CLU_856211_0_0_1"/>
<dbReference type="EMBL" id="AP006492">
    <property type="protein sequence ID" value="BAM80242.1"/>
    <property type="molecule type" value="Genomic_DNA"/>
</dbReference>
<accession>M1VCF7</accession>
<dbReference type="SUPFAM" id="SSF47954">
    <property type="entry name" value="Cyclin-like"/>
    <property type="match status" value="1"/>
</dbReference>
<feature type="region of interest" description="Disordered" evidence="1">
    <location>
        <begin position="16"/>
        <end position="36"/>
    </location>
</feature>
<reference evidence="3 4" key="2">
    <citation type="journal article" date="2007" name="BMC Biol.">
        <title>A 100%-complete sequence reveals unusually simple genomic features in the hot-spring red alga Cyanidioschyzon merolae.</title>
        <authorList>
            <person name="Nozaki H."/>
            <person name="Takano H."/>
            <person name="Misumi O."/>
            <person name="Terasawa K."/>
            <person name="Matsuzaki M."/>
            <person name="Maruyama S."/>
            <person name="Nishida K."/>
            <person name="Yagisawa F."/>
            <person name="Yoshida Y."/>
            <person name="Fujiwara T."/>
            <person name="Takio S."/>
            <person name="Tamura K."/>
            <person name="Chung S.J."/>
            <person name="Nakamura S."/>
            <person name="Kuroiwa H."/>
            <person name="Tanaka K."/>
            <person name="Sato N."/>
            <person name="Kuroiwa T."/>
        </authorList>
    </citation>
    <scope>NUCLEOTIDE SEQUENCE [LARGE SCALE GENOMIC DNA]</scope>
    <source>
        <strain evidence="3 4">10D</strain>
    </source>
</reference>
<dbReference type="InterPro" id="IPR036915">
    <property type="entry name" value="Cyclin-like_sf"/>
</dbReference>
<dbReference type="Gramene" id="CMJ107CT">
    <property type="protein sequence ID" value="CMJ107CT"/>
    <property type="gene ID" value="CMJ107C"/>
</dbReference>
<evidence type="ECO:0000313" key="4">
    <source>
        <dbReference type="Proteomes" id="UP000007014"/>
    </source>
</evidence>
<protein>
    <recommendedName>
        <fullName evidence="2">Cyclin C-terminal domain-containing protein</fullName>
    </recommendedName>
</protein>
<keyword evidence="4" id="KW-1185">Reference proteome</keyword>
<sequence>MSGRVRRHSLVVGERGPEGIDAATSASEGNTSATLHGSAATEENDALALKCIEVLLAREHLFTYPADYEPPLVDSEQYRRRCLQVQRSVSFVRRLRISEEVAGLSVAFYDRIHSEVLPATLETSITDEVWGAASLALACEARELPAALVVILLAGDDRAKSLRIWEAKQRLRAHLNWRIEMVTPYQYIRAIPRAPTHVRILASGIVTLALTDVQLIRQLPSRIAAAAVAVAFIIFDELHEAVERSMEEQLRVHALERFTPLRTSPRSPGQRETVATTPAGSCPLMNPQTLDLELMRRLLRIFFFSEAPDIAGGVFSLSSLSETST</sequence>
<dbReference type="Pfam" id="PF02984">
    <property type="entry name" value="Cyclin_C"/>
    <property type="match status" value="1"/>
</dbReference>
<dbReference type="Gene3D" id="1.10.472.10">
    <property type="entry name" value="Cyclin-like"/>
    <property type="match status" value="1"/>
</dbReference>